<feature type="compositionally biased region" description="Acidic residues" evidence="6">
    <location>
        <begin position="233"/>
        <end position="244"/>
    </location>
</feature>
<feature type="region of interest" description="Disordered" evidence="6">
    <location>
        <begin position="986"/>
        <end position="1022"/>
    </location>
</feature>
<dbReference type="InterPro" id="IPR003959">
    <property type="entry name" value="ATPase_AAA_core"/>
</dbReference>
<keyword evidence="5" id="KW-0496">Mitochondrion</keyword>
<dbReference type="GO" id="GO:0005524">
    <property type="term" value="F:ATP binding"/>
    <property type="evidence" value="ECO:0007669"/>
    <property type="project" value="UniProtKB-KW"/>
</dbReference>
<dbReference type="InterPro" id="IPR041569">
    <property type="entry name" value="AAA_lid_3"/>
</dbReference>
<evidence type="ECO:0000256" key="1">
    <source>
        <dbReference type="ARBA" id="ARBA00004572"/>
    </source>
</evidence>
<dbReference type="InterPro" id="IPR003960">
    <property type="entry name" value="ATPase_AAA_CS"/>
</dbReference>
<feature type="compositionally biased region" description="Low complexity" evidence="6">
    <location>
        <begin position="1099"/>
        <end position="1111"/>
    </location>
</feature>
<feature type="region of interest" description="Disordered" evidence="6">
    <location>
        <begin position="219"/>
        <end position="248"/>
    </location>
</feature>
<gene>
    <name evidence="8" type="ORF">EXIGLDRAFT_740775</name>
</gene>
<dbReference type="Proteomes" id="UP000077266">
    <property type="component" value="Unassembled WGS sequence"/>
</dbReference>
<feature type="compositionally biased region" description="Polar residues" evidence="6">
    <location>
        <begin position="219"/>
        <end position="232"/>
    </location>
</feature>
<dbReference type="AlphaFoldDB" id="A0A165GEH2"/>
<reference evidence="8 9" key="1">
    <citation type="journal article" date="2016" name="Mol. Biol. Evol.">
        <title>Comparative Genomics of Early-Diverging Mushroom-Forming Fungi Provides Insights into the Origins of Lignocellulose Decay Capabilities.</title>
        <authorList>
            <person name="Nagy L.G."/>
            <person name="Riley R."/>
            <person name="Tritt A."/>
            <person name="Adam C."/>
            <person name="Daum C."/>
            <person name="Floudas D."/>
            <person name="Sun H."/>
            <person name="Yadav J.S."/>
            <person name="Pangilinan J."/>
            <person name="Larsson K.H."/>
            <person name="Matsuura K."/>
            <person name="Barry K."/>
            <person name="Labutti K."/>
            <person name="Kuo R."/>
            <person name="Ohm R.A."/>
            <person name="Bhattacharya S.S."/>
            <person name="Shirouzu T."/>
            <person name="Yoshinaga Y."/>
            <person name="Martin F.M."/>
            <person name="Grigoriev I.V."/>
            <person name="Hibbett D.S."/>
        </authorList>
    </citation>
    <scope>NUCLEOTIDE SEQUENCE [LARGE SCALE GENOMIC DNA]</scope>
    <source>
        <strain evidence="8 9">HHB12029</strain>
    </source>
</reference>
<comment type="subcellular location">
    <subcellularLocation>
        <location evidence="1">Mitochondrion outer membrane</location>
        <topology evidence="1">Single-pass membrane protein</topology>
    </subcellularLocation>
</comment>
<feature type="domain" description="AAA+ ATPase" evidence="7">
    <location>
        <begin position="774"/>
        <end position="914"/>
    </location>
</feature>
<dbReference type="SUPFAM" id="SSF52540">
    <property type="entry name" value="P-loop containing nucleoside triphosphate hydrolases"/>
    <property type="match status" value="1"/>
</dbReference>
<evidence type="ECO:0000313" key="9">
    <source>
        <dbReference type="Proteomes" id="UP000077266"/>
    </source>
</evidence>
<name>A0A165GEH2_EXIGL</name>
<dbReference type="Pfam" id="PF17862">
    <property type="entry name" value="AAA_lid_3"/>
    <property type="match status" value="1"/>
</dbReference>
<dbReference type="SMART" id="SM00382">
    <property type="entry name" value="AAA"/>
    <property type="match status" value="1"/>
</dbReference>
<proteinExistence type="predicted"/>
<dbReference type="Pfam" id="PF00004">
    <property type="entry name" value="AAA"/>
    <property type="match status" value="1"/>
</dbReference>
<dbReference type="Gene3D" id="1.10.8.60">
    <property type="match status" value="1"/>
</dbReference>
<feature type="compositionally biased region" description="Polar residues" evidence="6">
    <location>
        <begin position="1006"/>
        <end position="1015"/>
    </location>
</feature>
<dbReference type="InterPro" id="IPR003593">
    <property type="entry name" value="AAA+_ATPase"/>
</dbReference>
<dbReference type="EMBL" id="KV426049">
    <property type="protein sequence ID" value="KZV90398.1"/>
    <property type="molecule type" value="Genomic_DNA"/>
</dbReference>
<dbReference type="InParanoid" id="A0A165GEH2"/>
<keyword evidence="3" id="KW-1000">Mitochondrion outer membrane</keyword>
<evidence type="ECO:0000256" key="6">
    <source>
        <dbReference type="SAM" id="MobiDB-lite"/>
    </source>
</evidence>
<organism evidence="8 9">
    <name type="scientific">Exidia glandulosa HHB12029</name>
    <dbReference type="NCBI Taxonomy" id="1314781"/>
    <lineage>
        <taxon>Eukaryota</taxon>
        <taxon>Fungi</taxon>
        <taxon>Dikarya</taxon>
        <taxon>Basidiomycota</taxon>
        <taxon>Agaricomycotina</taxon>
        <taxon>Agaricomycetes</taxon>
        <taxon>Auriculariales</taxon>
        <taxon>Exidiaceae</taxon>
        <taxon>Exidia</taxon>
    </lineage>
</organism>
<evidence type="ECO:0000259" key="7">
    <source>
        <dbReference type="SMART" id="SM00382"/>
    </source>
</evidence>
<feature type="region of interest" description="Disordered" evidence="6">
    <location>
        <begin position="1087"/>
        <end position="1117"/>
    </location>
</feature>
<dbReference type="OrthoDB" id="39734at2759"/>
<evidence type="ECO:0000256" key="2">
    <source>
        <dbReference type="ARBA" id="ARBA00022741"/>
    </source>
</evidence>
<accession>A0A165GEH2</accession>
<dbReference type="PANTHER" id="PTHR45644">
    <property type="entry name" value="AAA ATPASE, PUTATIVE (AFU_ORTHOLOGUE AFUA_2G12920)-RELATED-RELATED"/>
    <property type="match status" value="1"/>
</dbReference>
<dbReference type="PANTHER" id="PTHR45644:SF56">
    <property type="entry name" value="AAA ATPASE, PUTATIVE (AFU_ORTHOLOGUE AFUA_2G12920)-RELATED"/>
    <property type="match status" value="1"/>
</dbReference>
<evidence type="ECO:0000313" key="8">
    <source>
        <dbReference type="EMBL" id="KZV90398.1"/>
    </source>
</evidence>
<evidence type="ECO:0000256" key="3">
    <source>
        <dbReference type="ARBA" id="ARBA00022787"/>
    </source>
</evidence>
<dbReference type="PROSITE" id="PS00674">
    <property type="entry name" value="AAA"/>
    <property type="match status" value="1"/>
</dbReference>
<feature type="region of interest" description="Disordered" evidence="6">
    <location>
        <begin position="1"/>
        <end position="76"/>
    </location>
</feature>
<dbReference type="InterPro" id="IPR027417">
    <property type="entry name" value="P-loop_NTPase"/>
</dbReference>
<dbReference type="STRING" id="1314781.A0A165GEH2"/>
<keyword evidence="4" id="KW-0067">ATP-binding</keyword>
<keyword evidence="3" id="KW-0472">Membrane</keyword>
<evidence type="ECO:0000256" key="4">
    <source>
        <dbReference type="ARBA" id="ARBA00022840"/>
    </source>
</evidence>
<dbReference type="GO" id="GO:0016887">
    <property type="term" value="F:ATP hydrolysis activity"/>
    <property type="evidence" value="ECO:0007669"/>
    <property type="project" value="InterPro"/>
</dbReference>
<protein>
    <submittedName>
        <fullName evidence="8">AAA-domain-containing protein</fullName>
    </submittedName>
</protein>
<evidence type="ECO:0000256" key="5">
    <source>
        <dbReference type="ARBA" id="ARBA00023128"/>
    </source>
</evidence>
<dbReference type="Gene3D" id="3.40.50.300">
    <property type="entry name" value="P-loop containing nucleotide triphosphate hydrolases"/>
    <property type="match status" value="1"/>
</dbReference>
<sequence>MRARSAVLSTTRSLASARRAQPRQTARHAARALSSAADQPADDKPQPADAGAAPPPDAPAPEDAAPSKPAPAKPRVPSRVALTLAASASSDKELAGTPMGQNRDILWLPSDSVEVDESTLPPKEIYNEALSHLLITLSARTQRRAAFVSDSNQSLVEPTFALYCPLEGGEYVIDNTVRALARQLDADVVVIDAAQLAAGEWGVFGKDAECIQLPRNPLQHQDATTSFRNNSAAEEEEEDGEEGQPEIPVERPVFFTTQIAVPTLRASTVRRTPPLPRSRLFFDQVVGALRPGERYMLGKPRIVYVRDFGLLASQSSAWMPPLVEAVRERRRTPGAKAMSPVPNPTTIILGMTPGVLSSSSGGSLSSPRTQGALRDLARRMRMMQAPNQVNLVSPEGTPDASPELDLWGENADADKQRERRNRVRLKRWEDPEFNLIASLPAFSMTPEDPMERSVASSSTMAHNILSRLIAPGAEPPRSQPAADNASRYYRASFIVPRVRSLLLERECRVARRKEVNELLMRMAIGNIGGVLEHLPLPHPPPAIAAPATEVVADTASTEPVTVEAAVDPPASTPAPEPTEELAPILEIKADVEAALTPALPDVETAKEIVAEADMLEEWGHRVEPWSTVKEIADRAMGAVVSADLPRPAVRTLEPIHVPWQAVRDSWRTQRSAHHTRRSWVREAGLPGVDEEADGKTEGPEVGEVDEVVERIKRDQSLNSHEQRLLGCIVDTASMPTSFSQVHLPTHTVDSVRTLVSLPLLHPAAFSSGVLKQHTMTGALLFGPPGTGKTLLVRALARESGARMMIVTPSDVFDMYVGEGEKLVRAVFSMARKLSPCVVFLDEIDSLFGARSSGRGTGSTIAHRGVITEFMQEMDGLKTREDSNVIVIGATNRPFDLDDAVLRRLPRRLLVDLPGEREREEILKIMLRDEILEPDVDLKALAKRAESFSGSDLKHLCVAAALDAVKETVKLPWSTETKLLPAPAPAAASDANVTSSPEADAAVPVTVASSPEQEQTAAAEPVTAAVDGGEQAAAAKAEVEVEVKPRRLGARHFAKALREITPSASEAMGTLAELRKWNEEFGENGRAKKRMWGGSFGFLPEQQQQQSAQQPPSESPRI</sequence>
<keyword evidence="2" id="KW-0547">Nucleotide-binding</keyword>
<dbReference type="InterPro" id="IPR051701">
    <property type="entry name" value="Mito_OM_Translocase_MSP1"/>
</dbReference>
<keyword evidence="9" id="KW-1185">Reference proteome</keyword>
<dbReference type="GO" id="GO:0005741">
    <property type="term" value="C:mitochondrial outer membrane"/>
    <property type="evidence" value="ECO:0007669"/>
    <property type="project" value="UniProtKB-SubCell"/>
</dbReference>